<feature type="transmembrane region" description="Helical" evidence="4">
    <location>
        <begin position="6"/>
        <end position="33"/>
    </location>
</feature>
<keyword evidence="4" id="KW-0472">Membrane</keyword>
<dbReference type="PROSITE" id="PS00194">
    <property type="entry name" value="THIOREDOXIN_1"/>
    <property type="match status" value="1"/>
</dbReference>
<comment type="subcellular location">
    <subcellularLocation>
        <location evidence="1">Cell envelope</location>
    </subcellularLocation>
</comment>
<dbReference type="Proteomes" id="UP000315471">
    <property type="component" value="Unassembled WGS sequence"/>
</dbReference>
<dbReference type="Gene3D" id="3.40.30.10">
    <property type="entry name" value="Glutaredoxin"/>
    <property type="match status" value="1"/>
</dbReference>
<evidence type="ECO:0000259" key="5">
    <source>
        <dbReference type="PROSITE" id="PS51352"/>
    </source>
</evidence>
<dbReference type="PROSITE" id="PS51352">
    <property type="entry name" value="THIOREDOXIN_2"/>
    <property type="match status" value="1"/>
</dbReference>
<dbReference type="CDD" id="cd02966">
    <property type="entry name" value="TlpA_like_family"/>
    <property type="match status" value="1"/>
</dbReference>
<protein>
    <submittedName>
        <fullName evidence="6">Thiol-disulfide oxidoreductase ResA</fullName>
    </submittedName>
</protein>
<dbReference type="GO" id="GO:0030313">
    <property type="term" value="C:cell envelope"/>
    <property type="evidence" value="ECO:0007669"/>
    <property type="project" value="UniProtKB-SubCell"/>
</dbReference>
<accession>A0A5C6DZG4</accession>
<dbReference type="OrthoDB" id="288837at2"/>
<evidence type="ECO:0000256" key="4">
    <source>
        <dbReference type="SAM" id="Phobius"/>
    </source>
</evidence>
<dbReference type="PANTHER" id="PTHR42852">
    <property type="entry name" value="THIOL:DISULFIDE INTERCHANGE PROTEIN DSBE"/>
    <property type="match status" value="1"/>
</dbReference>
<proteinExistence type="predicted"/>
<feature type="transmembrane region" description="Helical" evidence="4">
    <location>
        <begin position="45"/>
        <end position="69"/>
    </location>
</feature>
<keyword evidence="3" id="KW-0676">Redox-active center</keyword>
<keyword evidence="7" id="KW-1185">Reference proteome</keyword>
<evidence type="ECO:0000256" key="1">
    <source>
        <dbReference type="ARBA" id="ARBA00004196"/>
    </source>
</evidence>
<dbReference type="InterPro" id="IPR013766">
    <property type="entry name" value="Thioredoxin_domain"/>
</dbReference>
<gene>
    <name evidence="6" type="primary">resA_7</name>
    <name evidence="6" type="ORF">Q31b_36360</name>
</gene>
<dbReference type="RefSeq" id="WP_146600875.1">
    <property type="nucleotide sequence ID" value="NZ_SJPY01000005.1"/>
</dbReference>
<dbReference type="InterPro" id="IPR050553">
    <property type="entry name" value="Thioredoxin_ResA/DsbE_sf"/>
</dbReference>
<evidence type="ECO:0000313" key="6">
    <source>
        <dbReference type="EMBL" id="TWU40289.1"/>
    </source>
</evidence>
<sequence>MSTSTYNTIAALLAIGVLIAFVVMVISLIAMIVRWKTPKRRGHGVRLLVSLIAIPCLIGIQQGILWLVFLPALGREQMAEINAARAEKLAETSVVQVGDTAPPFTLTTVNGDEFSLPDHGSVILINFFATWCGPCQIELPHLEQIWTANRNNTRFRILVIGREETMEAVRDYRKKNDFSFPIAADPDRSVYSLFANETIPRTLVVSPDGQIIYSKAGFMEEDLGELNAVLEKQLANLR</sequence>
<name>A0A5C6DZG4_9BACT</name>
<evidence type="ECO:0000313" key="7">
    <source>
        <dbReference type="Proteomes" id="UP000315471"/>
    </source>
</evidence>
<keyword evidence="2" id="KW-0201">Cytochrome c-type biogenesis</keyword>
<evidence type="ECO:0000256" key="2">
    <source>
        <dbReference type="ARBA" id="ARBA00022748"/>
    </source>
</evidence>
<comment type="caution">
    <text evidence="6">The sequence shown here is derived from an EMBL/GenBank/DDBJ whole genome shotgun (WGS) entry which is preliminary data.</text>
</comment>
<dbReference type="InterPro" id="IPR036249">
    <property type="entry name" value="Thioredoxin-like_sf"/>
</dbReference>
<organism evidence="6 7">
    <name type="scientific">Novipirellula aureliae</name>
    <dbReference type="NCBI Taxonomy" id="2527966"/>
    <lineage>
        <taxon>Bacteria</taxon>
        <taxon>Pseudomonadati</taxon>
        <taxon>Planctomycetota</taxon>
        <taxon>Planctomycetia</taxon>
        <taxon>Pirellulales</taxon>
        <taxon>Pirellulaceae</taxon>
        <taxon>Novipirellula</taxon>
    </lineage>
</organism>
<dbReference type="PANTHER" id="PTHR42852:SF17">
    <property type="entry name" value="THIOREDOXIN-LIKE PROTEIN HI_1115"/>
    <property type="match status" value="1"/>
</dbReference>
<evidence type="ECO:0000256" key="3">
    <source>
        <dbReference type="ARBA" id="ARBA00023284"/>
    </source>
</evidence>
<dbReference type="GO" id="GO:0016491">
    <property type="term" value="F:oxidoreductase activity"/>
    <property type="evidence" value="ECO:0007669"/>
    <property type="project" value="InterPro"/>
</dbReference>
<dbReference type="InterPro" id="IPR013740">
    <property type="entry name" value="Redoxin"/>
</dbReference>
<keyword evidence="4" id="KW-1133">Transmembrane helix</keyword>
<reference evidence="6 7" key="1">
    <citation type="submission" date="2019-02" db="EMBL/GenBank/DDBJ databases">
        <title>Deep-cultivation of Planctomycetes and their phenomic and genomic characterization uncovers novel biology.</title>
        <authorList>
            <person name="Wiegand S."/>
            <person name="Jogler M."/>
            <person name="Boedeker C."/>
            <person name="Pinto D."/>
            <person name="Vollmers J."/>
            <person name="Rivas-Marin E."/>
            <person name="Kohn T."/>
            <person name="Peeters S.H."/>
            <person name="Heuer A."/>
            <person name="Rast P."/>
            <person name="Oberbeckmann S."/>
            <person name="Bunk B."/>
            <person name="Jeske O."/>
            <person name="Meyerdierks A."/>
            <person name="Storesund J.E."/>
            <person name="Kallscheuer N."/>
            <person name="Luecker S."/>
            <person name="Lage O.M."/>
            <person name="Pohl T."/>
            <person name="Merkel B.J."/>
            <person name="Hornburger P."/>
            <person name="Mueller R.-W."/>
            <person name="Bruemmer F."/>
            <person name="Labrenz M."/>
            <person name="Spormann A.M."/>
            <person name="Op Den Camp H."/>
            <person name="Overmann J."/>
            <person name="Amann R."/>
            <person name="Jetten M.S.M."/>
            <person name="Mascher T."/>
            <person name="Medema M.H."/>
            <person name="Devos D.P."/>
            <person name="Kaster A.-K."/>
            <person name="Ovreas L."/>
            <person name="Rohde M."/>
            <person name="Galperin M.Y."/>
            <person name="Jogler C."/>
        </authorList>
    </citation>
    <scope>NUCLEOTIDE SEQUENCE [LARGE SCALE GENOMIC DNA]</scope>
    <source>
        <strain evidence="6 7">Q31b</strain>
    </source>
</reference>
<dbReference type="SUPFAM" id="SSF52833">
    <property type="entry name" value="Thioredoxin-like"/>
    <property type="match status" value="1"/>
</dbReference>
<dbReference type="Pfam" id="PF08534">
    <property type="entry name" value="Redoxin"/>
    <property type="match status" value="1"/>
</dbReference>
<dbReference type="EMBL" id="SJPY01000005">
    <property type="protein sequence ID" value="TWU40289.1"/>
    <property type="molecule type" value="Genomic_DNA"/>
</dbReference>
<keyword evidence="4" id="KW-0812">Transmembrane</keyword>
<dbReference type="InterPro" id="IPR017937">
    <property type="entry name" value="Thioredoxin_CS"/>
</dbReference>
<dbReference type="GO" id="GO:0017004">
    <property type="term" value="P:cytochrome complex assembly"/>
    <property type="evidence" value="ECO:0007669"/>
    <property type="project" value="UniProtKB-KW"/>
</dbReference>
<dbReference type="AlphaFoldDB" id="A0A5C6DZG4"/>
<feature type="domain" description="Thioredoxin" evidence="5">
    <location>
        <begin position="95"/>
        <end position="235"/>
    </location>
</feature>